<keyword evidence="17 20" id="KW-0418">Kinase</keyword>
<evidence type="ECO:0000256" key="8">
    <source>
        <dbReference type="ARBA" id="ARBA00022843"/>
    </source>
</evidence>
<keyword evidence="8" id="KW-0832">Ubl conjugation</keyword>
<accession>G3I724</accession>
<evidence type="ECO:0000313" key="20">
    <source>
        <dbReference type="RefSeq" id="XP_027276576.1"/>
    </source>
</evidence>
<evidence type="ECO:0000256" key="10">
    <source>
        <dbReference type="ARBA" id="ARBA00048367"/>
    </source>
</evidence>
<evidence type="ECO:0000313" key="19">
    <source>
        <dbReference type="Proteomes" id="UP001108280"/>
    </source>
</evidence>
<keyword evidence="4" id="KW-0963">Cytoplasm</keyword>
<dbReference type="GO" id="GO:0005524">
    <property type="term" value="F:ATP binding"/>
    <property type="evidence" value="ECO:0007669"/>
    <property type="project" value="InterPro"/>
</dbReference>
<dbReference type="Pfam" id="PF07714">
    <property type="entry name" value="PK_Tyr_Ser-Thr"/>
    <property type="match status" value="1"/>
</dbReference>
<dbReference type="Proteomes" id="UP000001075">
    <property type="component" value="Unassembled WGS sequence"/>
</dbReference>
<evidence type="ECO:0000256" key="6">
    <source>
        <dbReference type="ARBA" id="ARBA00022679"/>
    </source>
</evidence>
<keyword evidence="6" id="KW-0808">Transferase</keyword>
<comment type="catalytic activity">
    <reaction evidence="10">
        <text>L-seryl-[protein] + ATP = O-phospho-L-seryl-[protein] + ADP + H(+)</text>
        <dbReference type="Rhea" id="RHEA:17989"/>
        <dbReference type="Rhea" id="RHEA-COMP:9863"/>
        <dbReference type="Rhea" id="RHEA-COMP:11604"/>
        <dbReference type="ChEBI" id="CHEBI:15378"/>
        <dbReference type="ChEBI" id="CHEBI:29999"/>
        <dbReference type="ChEBI" id="CHEBI:30616"/>
        <dbReference type="ChEBI" id="CHEBI:83421"/>
        <dbReference type="ChEBI" id="CHEBI:456216"/>
        <dbReference type="EC" id="2.7.11.22"/>
    </reaction>
</comment>
<evidence type="ECO:0000256" key="13">
    <source>
        <dbReference type="ARBA" id="ARBA00073149"/>
    </source>
</evidence>
<dbReference type="OrthoDB" id="2687620at2759"/>
<dbReference type="InterPro" id="IPR026870">
    <property type="entry name" value="Zinc_ribbon_dom"/>
</dbReference>
<reference evidence="19" key="4">
    <citation type="journal article" date="2020" name="Biotechnol. Bioeng.">
        <title>Chromosome-scale scaffolds for the Chinese hamster reference genome assembly to facilitate the study of the CHO epigenome.</title>
        <authorList>
            <person name="Hilliard W."/>
            <person name="MacDonald M."/>
            <person name="Lee K.H."/>
        </authorList>
    </citation>
    <scope>NUCLEOTIDE SEQUENCE [LARGE SCALE GENOMIC DNA]</scope>
    <source>
        <strain evidence="19">17A/GY</strain>
    </source>
</reference>
<dbReference type="PaxDb" id="10029-XP_007623407.1"/>
<dbReference type="GO" id="GO:0005634">
    <property type="term" value="C:nucleus"/>
    <property type="evidence" value="ECO:0007669"/>
    <property type="project" value="UniProtKB-SubCell"/>
</dbReference>
<evidence type="ECO:0000256" key="2">
    <source>
        <dbReference type="ARBA" id="ARBA00004496"/>
    </source>
</evidence>
<dbReference type="PROSITE" id="PS50011">
    <property type="entry name" value="PROTEIN_KINASE_DOM"/>
    <property type="match status" value="1"/>
</dbReference>
<keyword evidence="19" id="KW-1185">Reference proteome</keyword>
<keyword evidence="7" id="KW-0547">Nucleotide-binding</keyword>
<keyword evidence="9" id="KW-0539">Nucleus</keyword>
<evidence type="ECO:0000256" key="5">
    <source>
        <dbReference type="ARBA" id="ARBA00022553"/>
    </source>
</evidence>
<reference evidence="20" key="5">
    <citation type="submission" date="2025-04" db="UniProtKB">
        <authorList>
            <consortium name="RefSeq"/>
        </authorList>
    </citation>
    <scope>IDENTIFICATION</scope>
    <source>
        <strain evidence="20">17A/GY</strain>
        <tissue evidence="20">Liver</tissue>
    </source>
</reference>
<dbReference type="EMBL" id="JH001405">
    <property type="protein sequence ID" value="EGW13437.1"/>
    <property type="molecule type" value="Genomic_DNA"/>
</dbReference>
<evidence type="ECO:0000313" key="18">
    <source>
        <dbReference type="Proteomes" id="UP000001075"/>
    </source>
</evidence>
<evidence type="ECO:0000256" key="15">
    <source>
        <dbReference type="SAM" id="MobiDB-lite"/>
    </source>
</evidence>
<evidence type="ECO:0000259" key="16">
    <source>
        <dbReference type="PROSITE" id="PS50011"/>
    </source>
</evidence>
<organism evidence="17 18">
    <name type="scientific">Cricetulus griseus</name>
    <name type="common">Chinese hamster</name>
    <name type="synonym">Cricetulus barabensis griseus</name>
    <dbReference type="NCBI Taxonomy" id="10029"/>
    <lineage>
        <taxon>Eukaryota</taxon>
        <taxon>Metazoa</taxon>
        <taxon>Chordata</taxon>
        <taxon>Craniata</taxon>
        <taxon>Vertebrata</taxon>
        <taxon>Euteleostomi</taxon>
        <taxon>Mammalia</taxon>
        <taxon>Eutheria</taxon>
        <taxon>Euarchontoglires</taxon>
        <taxon>Glires</taxon>
        <taxon>Rodentia</taxon>
        <taxon>Myomorpha</taxon>
        <taxon>Muroidea</taxon>
        <taxon>Cricetidae</taxon>
        <taxon>Cricetinae</taxon>
        <taxon>Cricetulus</taxon>
    </lineage>
</organism>
<dbReference type="SUPFAM" id="SSF56112">
    <property type="entry name" value="Protein kinase-like (PK-like)"/>
    <property type="match status" value="1"/>
</dbReference>
<dbReference type="InterPro" id="IPR011009">
    <property type="entry name" value="Kinase-like_dom_sf"/>
</dbReference>
<gene>
    <name evidence="20" type="primary">Vrk3</name>
    <name evidence="17" type="ORF">I79_019305</name>
</gene>
<evidence type="ECO:0000256" key="3">
    <source>
        <dbReference type="ARBA" id="ARBA00012425"/>
    </source>
</evidence>
<dbReference type="InterPro" id="IPR001245">
    <property type="entry name" value="Ser-Thr/Tyr_kinase_cat_dom"/>
</dbReference>
<comment type="similarity">
    <text evidence="11">Belongs to the protein kinase superfamily. CK1 Ser/Thr protein kinase family. VRK subfamily.</text>
</comment>
<dbReference type="CTD" id="51231"/>
<dbReference type="GO" id="GO:0019903">
    <property type="term" value="F:protein phosphatase binding"/>
    <property type="evidence" value="ECO:0007669"/>
    <property type="project" value="UniProtKB-ARBA"/>
</dbReference>
<dbReference type="GO" id="GO:0004693">
    <property type="term" value="F:cyclin-dependent protein serine/threonine kinase activity"/>
    <property type="evidence" value="ECO:0007669"/>
    <property type="project" value="UniProtKB-EC"/>
</dbReference>
<evidence type="ECO:0000256" key="9">
    <source>
        <dbReference type="ARBA" id="ARBA00023242"/>
    </source>
</evidence>
<reference evidence="19" key="3">
    <citation type="journal article" date="2018" name="Biotechnol. Bioeng.">
        <title>A reference genome of the Chinese hamster based on a hybrid assembly strategy.</title>
        <authorList>
            <person name="Rupp O."/>
            <person name="MacDonald M.L."/>
            <person name="Li S."/>
            <person name="Dhiman H."/>
            <person name="Polson S."/>
            <person name="Griep S."/>
            <person name="Heffner K."/>
            <person name="Hernandez I."/>
            <person name="Brinkrolf K."/>
            <person name="Jadhav V."/>
            <person name="Samoudi M."/>
            <person name="Hao H."/>
            <person name="Kingham B."/>
            <person name="Goesmann A."/>
            <person name="Betenbaugh M.J."/>
            <person name="Lewis N.E."/>
            <person name="Borth N."/>
            <person name="Lee K.H."/>
        </authorList>
    </citation>
    <scope>NUCLEOTIDE SEQUENCE [LARGE SCALE GENOMIC DNA]</scope>
    <source>
        <strain evidence="19">17A/GY</strain>
    </source>
</reference>
<name>G3I724_CRIGR</name>
<feature type="compositionally biased region" description="Polar residues" evidence="15">
    <location>
        <begin position="68"/>
        <end position="139"/>
    </location>
</feature>
<dbReference type="InterPro" id="IPR000719">
    <property type="entry name" value="Prot_kinase_dom"/>
</dbReference>
<feature type="domain" description="Protein kinase" evidence="16">
    <location>
        <begin position="160"/>
        <end position="451"/>
    </location>
</feature>
<dbReference type="InParanoid" id="G3I724"/>
<dbReference type="AlphaFoldDB" id="G3I724"/>
<dbReference type="KEGG" id="cge:100769608"/>
<evidence type="ECO:0000313" key="17">
    <source>
        <dbReference type="EMBL" id="EGW13437.1"/>
    </source>
</evidence>
<comment type="subcellular location">
    <subcellularLocation>
        <location evidence="2">Cytoplasm</location>
    </subcellularLocation>
    <subcellularLocation>
        <location evidence="1">Nucleus</location>
    </subcellularLocation>
</comment>
<dbReference type="SMART" id="SM00220">
    <property type="entry name" value="S_TKc"/>
    <property type="match status" value="1"/>
</dbReference>
<comment type="subunit">
    <text evidence="12">Interacts with DUSP3. Interacts with RAN. Interacts with HSP70/HSPA1A.</text>
</comment>
<evidence type="ECO:0000256" key="11">
    <source>
        <dbReference type="ARBA" id="ARBA00061699"/>
    </source>
</evidence>
<dbReference type="GeneID" id="100769608"/>
<evidence type="ECO:0000256" key="7">
    <source>
        <dbReference type="ARBA" id="ARBA00022741"/>
    </source>
</evidence>
<dbReference type="EC" id="2.7.11.22" evidence="3"/>
<dbReference type="RefSeq" id="XP_027276576.1">
    <property type="nucleotide sequence ID" value="XM_027420775.2"/>
</dbReference>
<dbReference type="eggNOG" id="KOG1164">
    <property type="taxonomic scope" value="Eukaryota"/>
</dbReference>
<dbReference type="Gene3D" id="1.10.510.10">
    <property type="entry name" value="Transferase(Phosphotransferase) domain 1"/>
    <property type="match status" value="1"/>
</dbReference>
<dbReference type="STRING" id="10029.G3I724"/>
<reference evidence="18" key="1">
    <citation type="journal article" date="2011" name="Nat. Biotechnol.">
        <title>The genomic sequence of the Chinese hamster ovary (CHO)-K1 cell line.</title>
        <authorList>
            <person name="Xu X."/>
            <person name="Nagarajan H."/>
            <person name="Lewis N.E."/>
            <person name="Pan S."/>
            <person name="Cai Z."/>
            <person name="Liu X."/>
            <person name="Chen W."/>
            <person name="Xie M."/>
            <person name="Wang W."/>
            <person name="Hammond S."/>
            <person name="Andersen M.R."/>
            <person name="Neff N."/>
            <person name="Passarelli B."/>
            <person name="Koh W."/>
            <person name="Fan H.C."/>
            <person name="Wang J."/>
            <person name="Gui Y."/>
            <person name="Lee K.H."/>
            <person name="Betenbaugh M.J."/>
            <person name="Quake S.R."/>
            <person name="Famili I."/>
            <person name="Palsson B.O."/>
            <person name="Wang J."/>
        </authorList>
    </citation>
    <scope>NUCLEOTIDE SEQUENCE [LARGE SCALE GENOMIC DNA]</scope>
    <source>
        <strain evidence="18">CHO K1 cell line</strain>
    </source>
</reference>
<dbReference type="RefSeq" id="XP_016835398.1">
    <property type="nucleotide sequence ID" value="XM_016979909.3"/>
</dbReference>
<evidence type="ECO:0000256" key="1">
    <source>
        <dbReference type="ARBA" id="ARBA00004123"/>
    </source>
</evidence>
<proteinExistence type="inferred from homology"/>
<dbReference type="Proteomes" id="UP001108280">
    <property type="component" value="Chromosome 6"/>
</dbReference>
<feature type="compositionally biased region" description="Polar residues" evidence="15">
    <location>
        <begin position="48"/>
        <end position="61"/>
    </location>
</feature>
<dbReference type="InterPro" id="IPR050235">
    <property type="entry name" value="CK1_Ser-Thr_kinase"/>
</dbReference>
<dbReference type="GO" id="GO:0005737">
    <property type="term" value="C:cytoplasm"/>
    <property type="evidence" value="ECO:0007669"/>
    <property type="project" value="UniProtKB-SubCell"/>
</dbReference>
<sequence>MQRKQEMNMLCTEISMISFCPVCGKSVQVSFNFCPYCGKALPVEEHAGTQTGNTPLVSSFRGSRKELNFSSKTSPKTVKWSHTVTSLPTTSLSDCDSSESENTLSSPERATGTWSRPPTPRGSPQSSRLSPQTLKRSRVTTSLQALPTGTELTDKKGQHWTLGALQARDDQGILYEAEPTSVLPCEARTRKHRFSLKLDSKDGRLFNEQNFFQRAAKPAQVSKWKKQCMVPLLAIPACVGFGIHQDKYRFLVFPSLGRSLQSALDDNPKHIVSERCVLQVACRLLDALQFLHDNEYVHGNLTAENVFVNPEDLSQVTLVGYGFTFRYCPGGKHVTYKEGSRSPHEGDLEFISVDTHKGCGPSRRSDLQTLGYCMLKWLYGSLPWTSCLPNTEEITRQKQMYQHNPDLFVGLCRRWSKASETLQEYLKVVMALNYEEKPPYAMLRNNLEALLKDLRVSPYDPLDLQMVP</sequence>
<protein>
    <recommendedName>
        <fullName evidence="13">Serine/threonine-protein kinase VRK3</fullName>
        <ecNumber evidence="3">2.7.11.22</ecNumber>
    </recommendedName>
    <alternativeName>
        <fullName evidence="14">Vaccinia-related kinase 3</fullName>
    </alternativeName>
</protein>
<evidence type="ECO:0000256" key="14">
    <source>
        <dbReference type="ARBA" id="ARBA00081233"/>
    </source>
</evidence>
<dbReference type="PANTHER" id="PTHR11909">
    <property type="entry name" value="CASEIN KINASE-RELATED"/>
    <property type="match status" value="1"/>
</dbReference>
<dbReference type="FunFam" id="1.10.510.10:FF:000516">
    <property type="entry name" value="VRK serine/threonine kinase 3"/>
    <property type="match status" value="1"/>
</dbReference>
<evidence type="ECO:0000256" key="12">
    <source>
        <dbReference type="ARBA" id="ARBA00064474"/>
    </source>
</evidence>
<dbReference type="Pfam" id="PF13240">
    <property type="entry name" value="Zn_Ribbon_1"/>
    <property type="match status" value="1"/>
</dbReference>
<keyword evidence="5" id="KW-0597">Phosphoprotein</keyword>
<reference evidence="17" key="2">
    <citation type="submission" date="2011-08" db="EMBL/GenBank/DDBJ databases">
        <title>The genomic sequence of the Chinese hamster ovary CHO-K1 cell line.</title>
        <authorList>
            <person name="Xu X."/>
            <person name="Nagarajan H."/>
            <person name="Lewis N.E."/>
            <person name="Pan S."/>
            <person name="Cai Z."/>
            <person name="Liu X."/>
            <person name="Chen W."/>
            <person name="Xie M."/>
            <person name="Wang W."/>
            <person name="Hammond S."/>
            <person name="Andersen M.R."/>
            <person name="Neff N."/>
            <person name="Passarelli B."/>
            <person name="Koh W."/>
            <person name="Fan C.H."/>
            <person name="Wang J."/>
            <person name="Gui Y."/>
            <person name="Lee K.H."/>
            <person name="Betenbaugh M.J."/>
            <person name="Quake S.R."/>
            <person name="Famili I."/>
            <person name="Palsson B.O."/>
            <person name="Wang J."/>
        </authorList>
    </citation>
    <scope>NUCLEOTIDE SEQUENCE</scope>
</reference>
<feature type="region of interest" description="Disordered" evidence="15">
    <location>
        <begin position="46"/>
        <end position="139"/>
    </location>
</feature>
<evidence type="ECO:0000256" key="4">
    <source>
        <dbReference type="ARBA" id="ARBA00022490"/>
    </source>
</evidence>